<comment type="caution">
    <text evidence="2">The sequence shown here is derived from an EMBL/GenBank/DDBJ whole genome shotgun (WGS) entry which is preliminary data.</text>
</comment>
<name>S8C3W4_9LAMI</name>
<dbReference type="EMBL" id="AUSU01008628">
    <property type="protein sequence ID" value="EPS59116.1"/>
    <property type="molecule type" value="Genomic_DNA"/>
</dbReference>
<feature type="non-terminal residue" evidence="2">
    <location>
        <position position="1"/>
    </location>
</feature>
<reference evidence="2 3" key="1">
    <citation type="journal article" date="2013" name="BMC Genomics">
        <title>The miniature genome of a carnivorous plant Genlisea aurea contains a low number of genes and short non-coding sequences.</title>
        <authorList>
            <person name="Leushkin E.V."/>
            <person name="Sutormin R.A."/>
            <person name="Nabieva E.R."/>
            <person name="Penin A.A."/>
            <person name="Kondrashov A.S."/>
            <person name="Logacheva M.D."/>
        </authorList>
    </citation>
    <scope>NUCLEOTIDE SEQUENCE [LARGE SCALE GENOMIC DNA]</scope>
</reference>
<evidence type="ECO:0000313" key="2">
    <source>
        <dbReference type="EMBL" id="EPS59116.1"/>
    </source>
</evidence>
<accession>S8C3W4</accession>
<feature type="compositionally biased region" description="Basic and acidic residues" evidence="1">
    <location>
        <begin position="40"/>
        <end position="50"/>
    </location>
</feature>
<feature type="compositionally biased region" description="Basic and acidic residues" evidence="1">
    <location>
        <begin position="1"/>
        <end position="27"/>
    </location>
</feature>
<organism evidence="2 3">
    <name type="scientific">Genlisea aurea</name>
    <dbReference type="NCBI Taxonomy" id="192259"/>
    <lineage>
        <taxon>Eukaryota</taxon>
        <taxon>Viridiplantae</taxon>
        <taxon>Streptophyta</taxon>
        <taxon>Embryophyta</taxon>
        <taxon>Tracheophyta</taxon>
        <taxon>Spermatophyta</taxon>
        <taxon>Magnoliopsida</taxon>
        <taxon>eudicotyledons</taxon>
        <taxon>Gunneridae</taxon>
        <taxon>Pentapetalae</taxon>
        <taxon>asterids</taxon>
        <taxon>lamiids</taxon>
        <taxon>Lamiales</taxon>
        <taxon>Lentibulariaceae</taxon>
        <taxon>Genlisea</taxon>
    </lineage>
</organism>
<evidence type="ECO:0000256" key="1">
    <source>
        <dbReference type="SAM" id="MobiDB-lite"/>
    </source>
</evidence>
<feature type="non-terminal residue" evidence="2">
    <location>
        <position position="56"/>
    </location>
</feature>
<dbReference type="Proteomes" id="UP000015453">
    <property type="component" value="Unassembled WGS sequence"/>
</dbReference>
<sequence length="56" mass="6234">AKIEALENDSERPLSEDSNSSEEKTLSDDLFSQDTDGENDDRNSFDGKDGRKAKRA</sequence>
<dbReference type="AlphaFoldDB" id="S8C3W4"/>
<gene>
    <name evidence="2" type="ORF">M569_15697</name>
</gene>
<feature type="region of interest" description="Disordered" evidence="1">
    <location>
        <begin position="1"/>
        <end position="56"/>
    </location>
</feature>
<evidence type="ECO:0000313" key="3">
    <source>
        <dbReference type="Proteomes" id="UP000015453"/>
    </source>
</evidence>
<protein>
    <submittedName>
        <fullName evidence="2">Uncharacterized protein</fullName>
    </submittedName>
</protein>
<proteinExistence type="predicted"/>
<keyword evidence="3" id="KW-1185">Reference proteome</keyword>